<keyword evidence="2" id="KW-1185">Reference proteome</keyword>
<protein>
    <submittedName>
        <fullName evidence="1">Uncharacterized protein</fullName>
    </submittedName>
</protein>
<proteinExistence type="predicted"/>
<sequence length="206" mass="23614">MSYRVPRLCELNPPPKCHGPLLWRFQSEKGLKFGIEKYHGQVDAPVILHSWNLRFALEKTPRVLLSYFKRVVIICFVPQLHPLVLPMPTLIEDKSKRGEWGYTMDMTYFSFQAEPEAIGFCGGQDWNRASTRSIHLSNIGGHYEQRRVSTGCAEPSKDSGEVLPSKFMHRKQAMKHKPWSRWDGPHRRPKGTLLSARSMANAVGVK</sequence>
<dbReference type="EMBL" id="GL636505">
    <property type="protein sequence ID" value="EFW14557.1"/>
    <property type="molecule type" value="Genomic_DNA"/>
</dbReference>
<name>E9DG66_COCPS</name>
<organism evidence="2">
    <name type="scientific">Coccidioides posadasii (strain RMSCC 757 / Silveira)</name>
    <name type="common">Valley fever fungus</name>
    <dbReference type="NCBI Taxonomy" id="443226"/>
    <lineage>
        <taxon>Eukaryota</taxon>
        <taxon>Fungi</taxon>
        <taxon>Dikarya</taxon>
        <taxon>Ascomycota</taxon>
        <taxon>Pezizomycotina</taxon>
        <taxon>Eurotiomycetes</taxon>
        <taxon>Eurotiomycetidae</taxon>
        <taxon>Onygenales</taxon>
        <taxon>Onygenaceae</taxon>
        <taxon>Coccidioides</taxon>
    </lineage>
</organism>
<dbReference type="HOGENOM" id="CLU_1331846_0_0_1"/>
<gene>
    <name evidence="1" type="ORF">CPSG_08815</name>
</gene>
<dbReference type="AlphaFoldDB" id="E9DG66"/>
<dbReference type="VEuPathDB" id="FungiDB:CPSG_08815"/>
<evidence type="ECO:0000313" key="1">
    <source>
        <dbReference type="EMBL" id="EFW14557.1"/>
    </source>
</evidence>
<dbReference type="Proteomes" id="UP000002497">
    <property type="component" value="Unassembled WGS sequence"/>
</dbReference>
<evidence type="ECO:0000313" key="2">
    <source>
        <dbReference type="Proteomes" id="UP000002497"/>
    </source>
</evidence>
<reference evidence="2" key="2">
    <citation type="submission" date="2010-03" db="EMBL/GenBank/DDBJ databases">
        <title>The genome sequence of Coccidioides posadasii strain Silveira.</title>
        <authorList>
            <consortium name="The Broad Institute Genome Sequencing Center for Infectious Disease"/>
            <person name="Neafsey D."/>
            <person name="Orbach M."/>
            <person name="Henn M.R."/>
            <person name="Cole G.T."/>
            <person name="Galgiani J."/>
            <person name="Gardner M.J."/>
            <person name="Kirkland T.N."/>
            <person name="Taylor J.W."/>
            <person name="Young S.K."/>
            <person name="Zeng Q."/>
            <person name="Koehrsen M."/>
            <person name="Alvarado L."/>
            <person name="Berlin A."/>
            <person name="Borenstein D."/>
            <person name="Chapman S.B."/>
            <person name="Chen Z."/>
            <person name="Engels R."/>
            <person name="Freedman E."/>
            <person name="Gellesch M."/>
            <person name="Goldberg J."/>
            <person name="Griggs A."/>
            <person name="Gujja S."/>
            <person name="Heilman E."/>
            <person name="Heiman D."/>
            <person name="Howarth C."/>
            <person name="Jen D."/>
            <person name="Larson L."/>
            <person name="Mehta T."/>
            <person name="Neiman D."/>
            <person name="Park D."/>
            <person name="Pearson M."/>
            <person name="Richards J."/>
            <person name="Roberts A."/>
            <person name="Saif S."/>
            <person name="Shea T."/>
            <person name="Shenoy N."/>
            <person name="Sisk P."/>
            <person name="Stolte C."/>
            <person name="Sykes S."/>
            <person name="Walk T."/>
            <person name="White J."/>
            <person name="Yandava C."/>
            <person name="Haas B."/>
            <person name="Nusbaum C."/>
            <person name="Birren B."/>
        </authorList>
    </citation>
    <scope>NUCLEOTIDE SEQUENCE [LARGE SCALE GENOMIC DNA]</scope>
    <source>
        <strain evidence="2">RMSCC 757 / Silveira</strain>
    </source>
</reference>
<accession>E9DG66</accession>
<reference evidence="2" key="1">
    <citation type="journal article" date="2010" name="Genome Res.">
        <title>Population genomic sequencing of Coccidioides fungi reveals recent hybridization and transposon control.</title>
        <authorList>
            <person name="Neafsey D.E."/>
            <person name="Barker B.M."/>
            <person name="Sharpton T.J."/>
            <person name="Stajich J.E."/>
            <person name="Park D.J."/>
            <person name="Whiston E."/>
            <person name="Hung C.-Y."/>
            <person name="McMahan C."/>
            <person name="White J."/>
            <person name="Sykes S."/>
            <person name="Heiman D."/>
            <person name="Young S."/>
            <person name="Zeng Q."/>
            <person name="Abouelleil A."/>
            <person name="Aftuck L."/>
            <person name="Bessette D."/>
            <person name="Brown A."/>
            <person name="FitzGerald M."/>
            <person name="Lui A."/>
            <person name="Macdonald J.P."/>
            <person name="Priest M."/>
            <person name="Orbach M.J."/>
            <person name="Galgiani J.N."/>
            <person name="Kirkland T.N."/>
            <person name="Cole G.T."/>
            <person name="Birren B.W."/>
            <person name="Henn M.R."/>
            <person name="Taylor J.W."/>
            <person name="Rounsley S.D."/>
        </authorList>
    </citation>
    <scope>NUCLEOTIDE SEQUENCE [LARGE SCALE GENOMIC DNA]</scope>
    <source>
        <strain evidence="2">RMSCC 757 / Silveira</strain>
    </source>
</reference>